<dbReference type="Pfam" id="PF00486">
    <property type="entry name" value="Trans_reg_C"/>
    <property type="match status" value="1"/>
</dbReference>
<accession>A0AAJ5QM82</accession>
<dbReference type="PANTHER" id="PTHR48111">
    <property type="entry name" value="REGULATOR OF RPOS"/>
    <property type="match status" value="1"/>
</dbReference>
<evidence type="ECO:0000313" key="7">
    <source>
        <dbReference type="Proteomes" id="UP001211544"/>
    </source>
</evidence>
<dbReference type="SUPFAM" id="SSF52172">
    <property type="entry name" value="CheY-like"/>
    <property type="match status" value="1"/>
</dbReference>
<dbReference type="InterPro" id="IPR036388">
    <property type="entry name" value="WH-like_DNA-bd_sf"/>
</dbReference>
<dbReference type="InterPro" id="IPR016032">
    <property type="entry name" value="Sig_transdc_resp-reg_C-effctor"/>
</dbReference>
<sequence length="228" mass="24676">MSRILLIEDHKQLAGLIAKGLFSAGISTDTVGSREAALSALKLVAYQALILDRGLPDGDGLLLLQQLRQRNLMLPCLILTARDALHDRVEGLEAGADDYLPKPFAMEEMVARVRALLRRPAVSQSLEPAFGDLTLLPDAGVLRCGEESITLAPAEMQIMLALFRKQGGVVRRSAMEAAGWGLSDTVTPNALDVALHRMRRKLSAIGSGLHIANVWGQGYALQKTNMDE</sequence>
<dbReference type="GO" id="GO:0032993">
    <property type="term" value="C:protein-DNA complex"/>
    <property type="evidence" value="ECO:0007669"/>
    <property type="project" value="TreeGrafter"/>
</dbReference>
<proteinExistence type="predicted"/>
<dbReference type="InterPro" id="IPR011006">
    <property type="entry name" value="CheY-like_superfamily"/>
</dbReference>
<dbReference type="CDD" id="cd00383">
    <property type="entry name" value="trans_reg_C"/>
    <property type="match status" value="1"/>
</dbReference>
<dbReference type="KEGG" id="kpie:N5580_19900"/>
<dbReference type="InterPro" id="IPR001789">
    <property type="entry name" value="Sig_transdc_resp-reg_receiver"/>
</dbReference>
<keyword evidence="6" id="KW-0614">Plasmid</keyword>
<dbReference type="RefSeq" id="WP_269950413.1">
    <property type="nucleotide sequence ID" value="NZ_CP104759.1"/>
</dbReference>
<feature type="domain" description="Response regulatory" evidence="4">
    <location>
        <begin position="3"/>
        <end position="117"/>
    </location>
</feature>
<keyword evidence="2" id="KW-0597">Phosphoprotein</keyword>
<feature type="DNA-binding region" description="OmpR/PhoB-type" evidence="3">
    <location>
        <begin position="125"/>
        <end position="223"/>
    </location>
</feature>
<organism evidence="6 7">
    <name type="scientific">Pantoea piersonii</name>
    <dbReference type="NCBI Taxonomy" id="2364647"/>
    <lineage>
        <taxon>Bacteria</taxon>
        <taxon>Pseudomonadati</taxon>
        <taxon>Pseudomonadota</taxon>
        <taxon>Gammaproteobacteria</taxon>
        <taxon>Enterobacterales</taxon>
        <taxon>Erwiniaceae</taxon>
        <taxon>Pantoea</taxon>
    </lineage>
</organism>
<dbReference type="PROSITE" id="PS51755">
    <property type="entry name" value="OMPR_PHOB"/>
    <property type="match status" value="1"/>
</dbReference>
<gene>
    <name evidence="6" type="ORF">N5580_19900</name>
</gene>
<evidence type="ECO:0000313" key="6">
    <source>
        <dbReference type="EMBL" id="WBG92898.1"/>
    </source>
</evidence>
<dbReference type="Gene3D" id="6.10.250.690">
    <property type="match status" value="1"/>
</dbReference>
<dbReference type="GO" id="GO:0006355">
    <property type="term" value="P:regulation of DNA-templated transcription"/>
    <property type="evidence" value="ECO:0007669"/>
    <property type="project" value="InterPro"/>
</dbReference>
<reference evidence="6 7" key="1">
    <citation type="journal article" date="2022" name="J Glob Antimicrob Resist">
        <title>First complete genome of a multidrug resistant strain of the novel human pathogen Kalamiella piersonii (GABEKP28) identified in human saliva.</title>
        <authorList>
            <person name="McDonagh F."/>
            <person name="Singh N.K."/>
            <person name="Venkateswaran K."/>
            <person name="Lonappan A.M."/>
            <person name="Hallahan B."/>
            <person name="Tuohy A."/>
            <person name="Burke L."/>
            <person name="Kovarova A."/>
            <person name="Miliotis G."/>
        </authorList>
    </citation>
    <scope>NUCLEOTIDE SEQUENCE [LARGE SCALE GENOMIC DNA]</scope>
    <source>
        <strain evidence="6 7">GABEKP28</strain>
    </source>
</reference>
<dbReference type="GO" id="GO:0005829">
    <property type="term" value="C:cytosol"/>
    <property type="evidence" value="ECO:0007669"/>
    <property type="project" value="TreeGrafter"/>
</dbReference>
<keyword evidence="1 3" id="KW-0238">DNA-binding</keyword>
<dbReference type="PANTHER" id="PTHR48111:SF36">
    <property type="entry name" value="TRANSCRIPTIONAL REGULATORY PROTEIN CUTR"/>
    <property type="match status" value="1"/>
</dbReference>
<dbReference type="Proteomes" id="UP001211544">
    <property type="component" value="Plasmid pGABEKP28_1"/>
</dbReference>
<evidence type="ECO:0000256" key="3">
    <source>
        <dbReference type="PROSITE-ProRule" id="PRU01091"/>
    </source>
</evidence>
<dbReference type="InterPro" id="IPR039420">
    <property type="entry name" value="WalR-like"/>
</dbReference>
<dbReference type="GO" id="GO:0000976">
    <property type="term" value="F:transcription cis-regulatory region binding"/>
    <property type="evidence" value="ECO:0007669"/>
    <property type="project" value="TreeGrafter"/>
</dbReference>
<dbReference type="InterPro" id="IPR001867">
    <property type="entry name" value="OmpR/PhoB-type_DNA-bd"/>
</dbReference>
<evidence type="ECO:0000256" key="1">
    <source>
        <dbReference type="ARBA" id="ARBA00023125"/>
    </source>
</evidence>
<dbReference type="PROSITE" id="PS50110">
    <property type="entry name" value="RESPONSE_REGULATORY"/>
    <property type="match status" value="1"/>
</dbReference>
<dbReference type="Gene3D" id="3.40.50.2300">
    <property type="match status" value="1"/>
</dbReference>
<evidence type="ECO:0000256" key="2">
    <source>
        <dbReference type="PROSITE-ProRule" id="PRU00169"/>
    </source>
</evidence>
<dbReference type="SMART" id="SM00862">
    <property type="entry name" value="Trans_reg_C"/>
    <property type="match status" value="1"/>
</dbReference>
<evidence type="ECO:0000259" key="5">
    <source>
        <dbReference type="PROSITE" id="PS51755"/>
    </source>
</evidence>
<feature type="modified residue" description="4-aspartylphosphate" evidence="2">
    <location>
        <position position="52"/>
    </location>
</feature>
<name>A0AAJ5QM82_9GAMM</name>
<dbReference type="SMART" id="SM00448">
    <property type="entry name" value="REC"/>
    <property type="match status" value="1"/>
</dbReference>
<dbReference type="SUPFAM" id="SSF46894">
    <property type="entry name" value="C-terminal effector domain of the bipartite response regulators"/>
    <property type="match status" value="1"/>
</dbReference>
<geneLocation type="plasmid" evidence="6 7">
    <name>pGABEKP28_1</name>
</geneLocation>
<protein>
    <submittedName>
        <fullName evidence="6">Response regulator transcription factor</fullName>
    </submittedName>
</protein>
<dbReference type="Pfam" id="PF00072">
    <property type="entry name" value="Response_reg"/>
    <property type="match status" value="1"/>
</dbReference>
<keyword evidence="7" id="KW-1185">Reference proteome</keyword>
<dbReference type="AlphaFoldDB" id="A0AAJ5QM82"/>
<feature type="domain" description="OmpR/PhoB-type" evidence="5">
    <location>
        <begin position="125"/>
        <end position="223"/>
    </location>
</feature>
<dbReference type="GO" id="GO:0000156">
    <property type="term" value="F:phosphorelay response regulator activity"/>
    <property type="evidence" value="ECO:0007669"/>
    <property type="project" value="TreeGrafter"/>
</dbReference>
<dbReference type="Gene3D" id="1.10.10.10">
    <property type="entry name" value="Winged helix-like DNA-binding domain superfamily/Winged helix DNA-binding domain"/>
    <property type="match status" value="1"/>
</dbReference>
<evidence type="ECO:0000259" key="4">
    <source>
        <dbReference type="PROSITE" id="PS50110"/>
    </source>
</evidence>
<dbReference type="EMBL" id="CP104759">
    <property type="protein sequence ID" value="WBG92898.1"/>
    <property type="molecule type" value="Genomic_DNA"/>
</dbReference>